<feature type="non-terminal residue" evidence="1">
    <location>
        <position position="93"/>
    </location>
</feature>
<evidence type="ECO:0000313" key="2">
    <source>
        <dbReference type="Proteomes" id="UP001233999"/>
    </source>
</evidence>
<feature type="non-terminal residue" evidence="1">
    <location>
        <position position="1"/>
    </location>
</feature>
<name>A0AAD8AL37_DIPPU</name>
<proteinExistence type="predicted"/>
<comment type="caution">
    <text evidence="1">The sequence shown here is derived from an EMBL/GenBank/DDBJ whole genome shotgun (WGS) entry which is preliminary data.</text>
</comment>
<sequence>LTVRRWLHSNQTDFYEQDILKLVKDVKTKIFVCVAFLRDSIPCIFVSTQCASFRIVRVRELKLPYYLFLGVAFFHRLENLNCVRLAFSANHFA</sequence>
<dbReference type="AlphaFoldDB" id="A0AAD8AL37"/>
<gene>
    <name evidence="1" type="ORF">L9F63_000753</name>
</gene>
<organism evidence="1 2">
    <name type="scientific">Diploptera punctata</name>
    <name type="common">Pacific beetle cockroach</name>
    <dbReference type="NCBI Taxonomy" id="6984"/>
    <lineage>
        <taxon>Eukaryota</taxon>
        <taxon>Metazoa</taxon>
        <taxon>Ecdysozoa</taxon>
        <taxon>Arthropoda</taxon>
        <taxon>Hexapoda</taxon>
        <taxon>Insecta</taxon>
        <taxon>Pterygota</taxon>
        <taxon>Neoptera</taxon>
        <taxon>Polyneoptera</taxon>
        <taxon>Dictyoptera</taxon>
        <taxon>Blattodea</taxon>
        <taxon>Blaberoidea</taxon>
        <taxon>Blaberidae</taxon>
        <taxon>Diplopterinae</taxon>
        <taxon>Diploptera</taxon>
    </lineage>
</organism>
<keyword evidence="2" id="KW-1185">Reference proteome</keyword>
<reference evidence="1" key="1">
    <citation type="journal article" date="2023" name="IScience">
        <title>Live-bearing cockroach genome reveals convergent evolutionary mechanisms linked to viviparity in insects and beyond.</title>
        <authorList>
            <person name="Fouks B."/>
            <person name="Harrison M.C."/>
            <person name="Mikhailova A.A."/>
            <person name="Marchal E."/>
            <person name="English S."/>
            <person name="Carruthers M."/>
            <person name="Jennings E.C."/>
            <person name="Chiamaka E.L."/>
            <person name="Frigard R.A."/>
            <person name="Pippel M."/>
            <person name="Attardo G.M."/>
            <person name="Benoit J.B."/>
            <person name="Bornberg-Bauer E."/>
            <person name="Tobe S.S."/>
        </authorList>
    </citation>
    <scope>NUCLEOTIDE SEQUENCE</scope>
    <source>
        <strain evidence="1">Stay&amp;Tobe</strain>
    </source>
</reference>
<accession>A0AAD8AL37</accession>
<dbReference type="EMBL" id="JASPKZ010000036">
    <property type="protein sequence ID" value="KAJ9601087.1"/>
    <property type="molecule type" value="Genomic_DNA"/>
</dbReference>
<dbReference type="Proteomes" id="UP001233999">
    <property type="component" value="Unassembled WGS sequence"/>
</dbReference>
<reference evidence="1" key="2">
    <citation type="submission" date="2023-05" db="EMBL/GenBank/DDBJ databases">
        <authorList>
            <person name="Fouks B."/>
        </authorList>
    </citation>
    <scope>NUCLEOTIDE SEQUENCE</scope>
    <source>
        <strain evidence="1">Stay&amp;Tobe</strain>
        <tissue evidence="1">Testes</tissue>
    </source>
</reference>
<evidence type="ECO:0000313" key="1">
    <source>
        <dbReference type="EMBL" id="KAJ9601087.1"/>
    </source>
</evidence>
<protein>
    <submittedName>
        <fullName evidence="1">Uncharacterized protein</fullName>
    </submittedName>
</protein>